<accession>A0ABT0ZV22</accession>
<dbReference type="Proteomes" id="UP001165283">
    <property type="component" value="Unassembled WGS sequence"/>
</dbReference>
<comment type="caution">
    <text evidence="2">The sequence shown here is derived from an EMBL/GenBank/DDBJ whole genome shotgun (WGS) entry which is preliminary data.</text>
</comment>
<feature type="region of interest" description="Disordered" evidence="1">
    <location>
        <begin position="366"/>
        <end position="392"/>
    </location>
</feature>
<protein>
    <recommendedName>
        <fullName evidence="4">PhoD-like phosphatase</fullName>
    </recommendedName>
</protein>
<sequence>MVGTTRTGAPPRRTTPGGTPLRTRFQRWLFRYGQAALDSGHLVAPGAFLRSLRAPVEPVDDLRPGVLVVQKDAFPDGADLWIGCYLHDLPQDSTVAEIVLTTVDGGAVVWSGSVELRWFGIEAERETTGRPFGNRFFHAHCEVRDGLEPDRRYRASVEVRDAPHTATCLVRTLPTALAPGRELTVFAASCYDVDTDRADEFASGYARVFGEGPGPDLTWLCGDAVYLDAPWWHYGTLARHTPRTYYLQEYWTTWGGQGRPGLRPLLAAGPTWFLPDDHEFWNNWPHRSVTAHHSWAHIGRTAVNAAKRNAPGASDEGEAARPLDPQRAPTDTSHQNLLPVHPDEWDDWSRGAFDLFGSFQTRTERDRATGRITLGERPDPERPPTATVPPHGAHAPLNRVVQHIRLDPVQVVLLDTRTRRVRKHDEPGWSAFVDEPELDRVLQVAAAAEVFVLVMAQPALKRPAHLHRGLADRLGLVPDRGIEDYGHQYHRLWSELLRGRMGRPTITVGGDIHRSYVGFAETESLLEVVASPMSLVHGLGVFDRVVGLWRSIGGTDDYEPGAPLVAMADLLTPPDGDAPDRSDVARCLASLPDRCPGFSTLRFARPEAEPDVIRLDVTLHPRNAHQADRTRTERFALRLGAEGVPSIERLTRQEAP</sequence>
<dbReference type="EMBL" id="JAGSOV010000011">
    <property type="protein sequence ID" value="MCO1654524.1"/>
    <property type="molecule type" value="Genomic_DNA"/>
</dbReference>
<gene>
    <name evidence="2" type="ORF">KDL28_05590</name>
</gene>
<feature type="region of interest" description="Disordered" evidence="1">
    <location>
        <begin position="1"/>
        <end position="20"/>
    </location>
</feature>
<dbReference type="InterPro" id="IPR038607">
    <property type="entry name" value="PhoD-like_sf"/>
</dbReference>
<name>A0ABT0ZV22_9PSEU</name>
<dbReference type="Gene3D" id="3.60.21.70">
    <property type="entry name" value="PhoD-like phosphatase"/>
    <property type="match status" value="1"/>
</dbReference>
<feature type="region of interest" description="Disordered" evidence="1">
    <location>
        <begin position="305"/>
        <end position="335"/>
    </location>
</feature>
<evidence type="ECO:0000256" key="1">
    <source>
        <dbReference type="SAM" id="MobiDB-lite"/>
    </source>
</evidence>
<evidence type="ECO:0008006" key="4">
    <source>
        <dbReference type="Google" id="ProtNLM"/>
    </source>
</evidence>
<proteinExistence type="predicted"/>
<reference evidence="2" key="1">
    <citation type="submission" date="2021-04" db="EMBL/GenBank/DDBJ databases">
        <title>Pseudonocardia sp. nov., isolated from sandy soil of mangrove forest.</title>
        <authorList>
            <person name="Zan Z."/>
            <person name="Huang R."/>
            <person name="Liu W."/>
        </authorList>
    </citation>
    <scope>NUCLEOTIDE SEQUENCE</scope>
    <source>
        <strain evidence="2">S2-4</strain>
    </source>
</reference>
<organism evidence="2 3">
    <name type="scientific">Pseudonocardia humida</name>
    <dbReference type="NCBI Taxonomy" id="2800819"/>
    <lineage>
        <taxon>Bacteria</taxon>
        <taxon>Bacillati</taxon>
        <taxon>Actinomycetota</taxon>
        <taxon>Actinomycetes</taxon>
        <taxon>Pseudonocardiales</taxon>
        <taxon>Pseudonocardiaceae</taxon>
        <taxon>Pseudonocardia</taxon>
    </lineage>
</organism>
<keyword evidence="3" id="KW-1185">Reference proteome</keyword>
<dbReference type="RefSeq" id="WP_252436141.1">
    <property type="nucleotide sequence ID" value="NZ_JAGSOV010000011.1"/>
</dbReference>
<evidence type="ECO:0000313" key="3">
    <source>
        <dbReference type="Proteomes" id="UP001165283"/>
    </source>
</evidence>
<evidence type="ECO:0000313" key="2">
    <source>
        <dbReference type="EMBL" id="MCO1654524.1"/>
    </source>
</evidence>
<feature type="compositionally biased region" description="Basic and acidic residues" evidence="1">
    <location>
        <begin position="366"/>
        <end position="382"/>
    </location>
</feature>